<keyword evidence="6" id="KW-0238">DNA-binding</keyword>
<evidence type="ECO:0000256" key="4">
    <source>
        <dbReference type="ARBA" id="ARBA00022771"/>
    </source>
</evidence>
<dbReference type="PANTHER" id="PTHR16515">
    <property type="entry name" value="PR DOMAIN ZINC FINGER PROTEIN"/>
    <property type="match status" value="1"/>
</dbReference>
<keyword evidence="4 8" id="KW-0863">Zinc-finger</keyword>
<evidence type="ECO:0000256" key="3">
    <source>
        <dbReference type="ARBA" id="ARBA00022737"/>
    </source>
</evidence>
<keyword evidence="11" id="KW-1185">Reference proteome</keyword>
<dbReference type="Pfam" id="PF00096">
    <property type="entry name" value="zf-C2H2"/>
    <property type="match status" value="3"/>
</dbReference>
<dbReference type="SMART" id="SM00355">
    <property type="entry name" value="ZnF_C2H2"/>
    <property type="match status" value="3"/>
</dbReference>
<protein>
    <recommendedName>
        <fullName evidence="9">C2H2-type domain-containing protein</fullName>
    </recommendedName>
</protein>
<dbReference type="GeneID" id="126886887"/>
<proteinExistence type="predicted"/>
<dbReference type="InterPro" id="IPR013087">
    <property type="entry name" value="Znf_C2H2_type"/>
</dbReference>
<dbReference type="Gene3D" id="3.30.160.60">
    <property type="entry name" value="Classic Zinc Finger"/>
    <property type="match status" value="4"/>
</dbReference>
<feature type="domain" description="C2H2-type" evidence="9">
    <location>
        <begin position="145"/>
        <end position="172"/>
    </location>
</feature>
<dbReference type="SUPFAM" id="SSF57667">
    <property type="entry name" value="beta-beta-alpha zinc fingers"/>
    <property type="match status" value="2"/>
</dbReference>
<dbReference type="RefSeq" id="XP_050509985.1">
    <property type="nucleotide sequence ID" value="XM_050654028.1"/>
</dbReference>
<organism evidence="10 11">
    <name type="scientific">Diabrotica virgifera virgifera</name>
    <name type="common">western corn rootworm</name>
    <dbReference type="NCBI Taxonomy" id="50390"/>
    <lineage>
        <taxon>Eukaryota</taxon>
        <taxon>Metazoa</taxon>
        <taxon>Ecdysozoa</taxon>
        <taxon>Arthropoda</taxon>
        <taxon>Hexapoda</taxon>
        <taxon>Insecta</taxon>
        <taxon>Pterygota</taxon>
        <taxon>Neoptera</taxon>
        <taxon>Endopterygota</taxon>
        <taxon>Coleoptera</taxon>
        <taxon>Polyphaga</taxon>
        <taxon>Cucujiformia</taxon>
        <taxon>Chrysomeloidea</taxon>
        <taxon>Chrysomelidae</taxon>
        <taxon>Galerucinae</taxon>
        <taxon>Diabroticina</taxon>
        <taxon>Diabroticites</taxon>
        <taxon>Diabrotica</taxon>
    </lineage>
</organism>
<dbReference type="PANTHER" id="PTHR16515:SF49">
    <property type="entry name" value="GASTRULA ZINC FINGER PROTEIN XLCGF49.1-LIKE-RELATED"/>
    <property type="match status" value="1"/>
</dbReference>
<dbReference type="EnsemblMetazoa" id="XM_050654028.1">
    <property type="protein sequence ID" value="XP_050509985.1"/>
    <property type="gene ID" value="LOC126886887"/>
</dbReference>
<dbReference type="PROSITE" id="PS50157">
    <property type="entry name" value="ZINC_FINGER_C2H2_2"/>
    <property type="match status" value="3"/>
</dbReference>
<feature type="domain" description="C2H2-type" evidence="9">
    <location>
        <begin position="117"/>
        <end position="144"/>
    </location>
</feature>
<dbReference type="Proteomes" id="UP001652700">
    <property type="component" value="Unplaced"/>
</dbReference>
<feature type="domain" description="C2H2-type" evidence="9">
    <location>
        <begin position="173"/>
        <end position="200"/>
    </location>
</feature>
<keyword evidence="5" id="KW-0862">Zinc</keyword>
<keyword evidence="2" id="KW-0479">Metal-binding</keyword>
<evidence type="ECO:0000256" key="7">
    <source>
        <dbReference type="ARBA" id="ARBA00023242"/>
    </source>
</evidence>
<dbReference type="PROSITE" id="PS00028">
    <property type="entry name" value="ZINC_FINGER_C2H2_1"/>
    <property type="match status" value="3"/>
</dbReference>
<evidence type="ECO:0000256" key="2">
    <source>
        <dbReference type="ARBA" id="ARBA00022723"/>
    </source>
</evidence>
<evidence type="ECO:0000313" key="11">
    <source>
        <dbReference type="Proteomes" id="UP001652700"/>
    </source>
</evidence>
<reference evidence="10" key="1">
    <citation type="submission" date="2025-05" db="UniProtKB">
        <authorList>
            <consortium name="EnsemblMetazoa"/>
        </authorList>
    </citation>
    <scope>IDENTIFICATION</scope>
</reference>
<dbReference type="InterPro" id="IPR050331">
    <property type="entry name" value="Zinc_finger"/>
</dbReference>
<evidence type="ECO:0000256" key="6">
    <source>
        <dbReference type="ARBA" id="ARBA00023125"/>
    </source>
</evidence>
<sequence>MEVKQEVGEEACKIEIDTDVNEAVLNSFKLEIKEEQEPKRETIQGDTFDYVDLKNINIPMKIEIGQDEHKLLSLEQKQTIEKGFPQEENTLESRKTIDIHSWNERQPMSQPAEGKSFKCEICFKLFAKKKRLNEHIRIHSTEKLYKCDICLKQFRAAASVIRHMRSHTGEKPYKCEICFKQFAQKCQLKPHLLTHTGEKPYQCEICLNQFSQPCALNHI</sequence>
<evidence type="ECO:0000256" key="1">
    <source>
        <dbReference type="ARBA" id="ARBA00004123"/>
    </source>
</evidence>
<evidence type="ECO:0000256" key="5">
    <source>
        <dbReference type="ARBA" id="ARBA00022833"/>
    </source>
</evidence>
<name>A0ABM5KIF6_DIAVI</name>
<evidence type="ECO:0000256" key="8">
    <source>
        <dbReference type="PROSITE-ProRule" id="PRU00042"/>
    </source>
</evidence>
<accession>A0ABM5KIF6</accession>
<keyword evidence="7" id="KW-0539">Nucleus</keyword>
<evidence type="ECO:0000313" key="10">
    <source>
        <dbReference type="EnsemblMetazoa" id="XP_050509985.1"/>
    </source>
</evidence>
<keyword evidence="3" id="KW-0677">Repeat</keyword>
<evidence type="ECO:0000259" key="9">
    <source>
        <dbReference type="PROSITE" id="PS50157"/>
    </source>
</evidence>
<dbReference type="InterPro" id="IPR036236">
    <property type="entry name" value="Znf_C2H2_sf"/>
</dbReference>
<comment type="subcellular location">
    <subcellularLocation>
        <location evidence="1">Nucleus</location>
    </subcellularLocation>
</comment>